<sequence>MTAPCGGRWGIDSPSLPQGSASKKRSFCPQPHAAPESVPQTLIQEQARGGGGGVVLGPQHDDARGARPAPTASLGIRVWGLARPMAAASRGIELRAGASASVGETLLSGHGQWGDWAGDGDPGRQSLEPSLDKWVGEDHPSEGTGPPHGGEGGLLPLSPLALSPILEAGRSPASASGGTPAPAVPGAGGLMLCPRSPCPPPSLEQPRRGFRPARATRGRRAAPPQTPGSSVSPTPLNQPRPTPVQSQDNREEP</sequence>
<keyword evidence="3" id="KW-1185">Reference proteome</keyword>
<accession>A0AB34GRP5</accession>
<organism evidence="2 3">
    <name type="scientific">Eschrichtius robustus</name>
    <name type="common">California gray whale</name>
    <name type="synonym">Eschrichtius gibbosus</name>
    <dbReference type="NCBI Taxonomy" id="9764"/>
    <lineage>
        <taxon>Eukaryota</taxon>
        <taxon>Metazoa</taxon>
        <taxon>Chordata</taxon>
        <taxon>Craniata</taxon>
        <taxon>Vertebrata</taxon>
        <taxon>Euteleostomi</taxon>
        <taxon>Mammalia</taxon>
        <taxon>Eutheria</taxon>
        <taxon>Laurasiatheria</taxon>
        <taxon>Artiodactyla</taxon>
        <taxon>Whippomorpha</taxon>
        <taxon>Cetacea</taxon>
        <taxon>Mysticeti</taxon>
        <taxon>Eschrichtiidae</taxon>
        <taxon>Eschrichtius</taxon>
    </lineage>
</organism>
<reference evidence="2 3" key="1">
    <citation type="submission" date="2022-11" db="EMBL/GenBank/DDBJ databases">
        <title>Whole genome sequence of Eschrichtius robustus ER-17-0199.</title>
        <authorList>
            <person name="Bruniche-Olsen A."/>
            <person name="Black A.N."/>
            <person name="Fields C.J."/>
            <person name="Walden K."/>
            <person name="Dewoody J.A."/>
        </authorList>
    </citation>
    <scope>NUCLEOTIDE SEQUENCE [LARGE SCALE GENOMIC DNA]</scope>
    <source>
        <strain evidence="2">ER-17-0199</strain>
        <tissue evidence="2">Blubber</tissue>
    </source>
</reference>
<comment type="caution">
    <text evidence="2">The sequence shown here is derived from an EMBL/GenBank/DDBJ whole genome shotgun (WGS) entry which is preliminary data.</text>
</comment>
<feature type="compositionally biased region" description="Basic residues" evidence="1">
    <location>
        <begin position="208"/>
        <end position="220"/>
    </location>
</feature>
<evidence type="ECO:0000313" key="3">
    <source>
        <dbReference type="Proteomes" id="UP001159641"/>
    </source>
</evidence>
<feature type="region of interest" description="Disordered" evidence="1">
    <location>
        <begin position="111"/>
        <end position="253"/>
    </location>
</feature>
<name>A0AB34GRP5_ESCRO</name>
<evidence type="ECO:0000256" key="1">
    <source>
        <dbReference type="SAM" id="MobiDB-lite"/>
    </source>
</evidence>
<feature type="region of interest" description="Disordered" evidence="1">
    <location>
        <begin position="1"/>
        <end position="70"/>
    </location>
</feature>
<dbReference type="EMBL" id="JAIQCJ010002123">
    <property type="protein sequence ID" value="KAJ8782191.1"/>
    <property type="molecule type" value="Genomic_DNA"/>
</dbReference>
<feature type="compositionally biased region" description="Low complexity" evidence="1">
    <location>
        <begin position="154"/>
        <end position="185"/>
    </location>
</feature>
<feature type="compositionally biased region" description="Basic and acidic residues" evidence="1">
    <location>
        <begin position="130"/>
        <end position="141"/>
    </location>
</feature>
<proteinExistence type="predicted"/>
<dbReference type="Proteomes" id="UP001159641">
    <property type="component" value="Unassembled WGS sequence"/>
</dbReference>
<gene>
    <name evidence="2" type="ORF">J1605_010383</name>
</gene>
<dbReference type="AlphaFoldDB" id="A0AB34GRP5"/>
<evidence type="ECO:0000313" key="2">
    <source>
        <dbReference type="EMBL" id="KAJ8782191.1"/>
    </source>
</evidence>
<protein>
    <submittedName>
        <fullName evidence="2">Uncharacterized protein</fullName>
    </submittedName>
</protein>